<proteinExistence type="predicted"/>
<reference evidence="1 2" key="1">
    <citation type="submission" date="2024-02" db="EMBL/GenBank/DDBJ databases">
        <title>A nitrogen-fixing paenibacillus bacterium.</title>
        <authorList>
            <person name="Zhang W.L."/>
            <person name="Chen S.F."/>
        </authorList>
    </citation>
    <scope>NUCLEOTIDE SEQUENCE [LARGE SCALE GENOMIC DNA]</scope>
    <source>
        <strain evidence="1 2">M1</strain>
    </source>
</reference>
<organism evidence="1 2">
    <name type="scientific">Paenibacillus haidiansis</name>
    <dbReference type="NCBI Taxonomy" id="1574488"/>
    <lineage>
        <taxon>Bacteria</taxon>
        <taxon>Bacillati</taxon>
        <taxon>Bacillota</taxon>
        <taxon>Bacilli</taxon>
        <taxon>Bacillales</taxon>
        <taxon>Paenibacillaceae</taxon>
        <taxon>Paenibacillus</taxon>
    </lineage>
</organism>
<dbReference type="SUPFAM" id="SSF101898">
    <property type="entry name" value="NHL repeat"/>
    <property type="match status" value="1"/>
</dbReference>
<evidence type="ECO:0000313" key="2">
    <source>
        <dbReference type="Proteomes" id="UP001306950"/>
    </source>
</evidence>
<gene>
    <name evidence="1" type="ORF">V3851_18865</name>
</gene>
<comment type="caution">
    <text evidence="1">The sequence shown here is derived from an EMBL/GenBank/DDBJ whole genome shotgun (WGS) entry which is preliminary data.</text>
</comment>
<dbReference type="Proteomes" id="UP001306950">
    <property type="component" value="Unassembled WGS sequence"/>
</dbReference>
<dbReference type="Gene3D" id="2.120.10.30">
    <property type="entry name" value="TolB, C-terminal domain"/>
    <property type="match status" value="1"/>
</dbReference>
<dbReference type="RefSeq" id="WP_331848111.1">
    <property type="nucleotide sequence ID" value="NZ_JAZHPZ010000011.1"/>
</dbReference>
<name>A0ABU7VVV4_9BACL</name>
<evidence type="ECO:0000313" key="1">
    <source>
        <dbReference type="EMBL" id="MEF2967895.1"/>
    </source>
</evidence>
<protein>
    <recommendedName>
        <fullName evidence="3">SMP-30/Gluconolactonase/LRE-like region domain-containing protein</fullName>
    </recommendedName>
</protein>
<sequence>MKWSVKKIINFETGGLWQEGYAQFGFHDPEGNVYFANYHEHWVAKWNGEEIEWSLGPKEPEQSRKHYPADMMNPSYVTRLPAGEALIVSGGTRKVFRFDPVKEALDLFIDAEKLGLQDIGNCEYDGDGNLWINEITGSRVWKLDPAGRLLKVFGEGEDRFGWIYDLRRGPNGHIYVLDSTGFSVKKIDIHTGQIDRIAGNGESGYSGDGEMRSARHSGAVPKLILTGCGRFPSMSREIYL</sequence>
<accession>A0ABU7VVV4</accession>
<dbReference type="InterPro" id="IPR011042">
    <property type="entry name" value="6-blade_b-propeller_TolB-like"/>
</dbReference>
<keyword evidence="2" id="KW-1185">Reference proteome</keyword>
<dbReference type="EMBL" id="JAZHPZ010000011">
    <property type="protein sequence ID" value="MEF2967895.1"/>
    <property type="molecule type" value="Genomic_DNA"/>
</dbReference>
<evidence type="ECO:0008006" key="3">
    <source>
        <dbReference type="Google" id="ProtNLM"/>
    </source>
</evidence>